<name>D5GID8_TUBMM</name>
<dbReference type="KEGG" id="tml:GSTUM_00008439001"/>
<dbReference type="AlphaFoldDB" id="D5GID8"/>
<protein>
    <submittedName>
        <fullName evidence="2">(Perigord truffle) hypothetical protein</fullName>
    </submittedName>
</protein>
<evidence type="ECO:0000313" key="3">
    <source>
        <dbReference type="Proteomes" id="UP000006911"/>
    </source>
</evidence>
<accession>D5GID8</accession>
<dbReference type="RefSeq" id="XP_002840090.1">
    <property type="nucleotide sequence ID" value="XM_002840044.1"/>
</dbReference>
<feature type="region of interest" description="Disordered" evidence="1">
    <location>
        <begin position="23"/>
        <end position="48"/>
    </location>
</feature>
<dbReference type="GeneID" id="9184639"/>
<keyword evidence="3" id="KW-1185">Reference proteome</keyword>
<proteinExistence type="predicted"/>
<feature type="region of interest" description="Disordered" evidence="1">
    <location>
        <begin position="74"/>
        <end position="110"/>
    </location>
</feature>
<evidence type="ECO:0000256" key="1">
    <source>
        <dbReference type="SAM" id="MobiDB-lite"/>
    </source>
</evidence>
<sequence length="133" mass="15003">MAPPGSQVPSQVTDGRSPARLRRLGYELENDQQVVTARPRPTGEVRDVTQDQGGWWIPAEWWKWIVGLFIHTRMSHPGQQDGQPETRPTHNVQIGDHNQNSGTIQNSYNTTNYRDNAKNFGQNGTVTINGDIR</sequence>
<gene>
    <name evidence="2" type="ORF">GSTUM_00008439001</name>
</gene>
<dbReference type="HOGENOM" id="CLU_1908220_0_0_1"/>
<evidence type="ECO:0000313" key="2">
    <source>
        <dbReference type="EMBL" id="CAZ84281.1"/>
    </source>
</evidence>
<dbReference type="Proteomes" id="UP000006911">
    <property type="component" value="Unassembled WGS sequence"/>
</dbReference>
<reference evidence="2 3" key="1">
    <citation type="journal article" date="2010" name="Nature">
        <title>Perigord black truffle genome uncovers evolutionary origins and mechanisms of symbiosis.</title>
        <authorList>
            <person name="Martin F."/>
            <person name="Kohler A."/>
            <person name="Murat C."/>
            <person name="Balestrini R."/>
            <person name="Coutinho P.M."/>
            <person name="Jaillon O."/>
            <person name="Montanini B."/>
            <person name="Morin E."/>
            <person name="Noel B."/>
            <person name="Percudani R."/>
            <person name="Porcel B."/>
            <person name="Rubini A."/>
            <person name="Amicucci A."/>
            <person name="Amselem J."/>
            <person name="Anthouard V."/>
            <person name="Arcioni S."/>
            <person name="Artiguenave F."/>
            <person name="Aury J.M."/>
            <person name="Ballario P."/>
            <person name="Bolchi A."/>
            <person name="Brenna A."/>
            <person name="Brun A."/>
            <person name="Buee M."/>
            <person name="Cantarel B."/>
            <person name="Chevalier G."/>
            <person name="Couloux A."/>
            <person name="Da Silva C."/>
            <person name="Denoeud F."/>
            <person name="Duplessis S."/>
            <person name="Ghignone S."/>
            <person name="Hilselberger B."/>
            <person name="Iotti M."/>
            <person name="Marcais B."/>
            <person name="Mello A."/>
            <person name="Miranda M."/>
            <person name="Pacioni G."/>
            <person name="Quesneville H."/>
            <person name="Riccioni C."/>
            <person name="Ruotolo R."/>
            <person name="Splivallo R."/>
            <person name="Stocchi V."/>
            <person name="Tisserant E."/>
            <person name="Viscomi A.R."/>
            <person name="Zambonelli A."/>
            <person name="Zampieri E."/>
            <person name="Henrissat B."/>
            <person name="Lebrun M.H."/>
            <person name="Paolocci F."/>
            <person name="Bonfante P."/>
            <person name="Ottonello S."/>
            <person name="Wincker P."/>
        </authorList>
    </citation>
    <scope>NUCLEOTIDE SEQUENCE [LARGE SCALE GENOMIC DNA]</scope>
    <source>
        <strain evidence="2 3">Mel28</strain>
    </source>
</reference>
<feature type="compositionally biased region" description="Polar residues" evidence="1">
    <location>
        <begin position="89"/>
        <end position="110"/>
    </location>
</feature>
<dbReference type="EMBL" id="FN430326">
    <property type="protein sequence ID" value="CAZ84281.1"/>
    <property type="molecule type" value="Genomic_DNA"/>
</dbReference>
<dbReference type="InParanoid" id="D5GID8"/>
<organism evidence="2 3">
    <name type="scientific">Tuber melanosporum (strain Mel28)</name>
    <name type="common">Perigord black truffle</name>
    <dbReference type="NCBI Taxonomy" id="656061"/>
    <lineage>
        <taxon>Eukaryota</taxon>
        <taxon>Fungi</taxon>
        <taxon>Dikarya</taxon>
        <taxon>Ascomycota</taxon>
        <taxon>Pezizomycotina</taxon>
        <taxon>Pezizomycetes</taxon>
        <taxon>Pezizales</taxon>
        <taxon>Tuberaceae</taxon>
        <taxon>Tuber</taxon>
    </lineage>
</organism>